<evidence type="ECO:0000259" key="2">
    <source>
        <dbReference type="Pfam" id="PF13581"/>
    </source>
</evidence>
<keyword evidence="3" id="KW-0067">ATP-binding</keyword>
<evidence type="ECO:0000313" key="4">
    <source>
        <dbReference type="Proteomes" id="UP000778578"/>
    </source>
</evidence>
<gene>
    <name evidence="3" type="ORF">K7862_01725</name>
</gene>
<dbReference type="InterPro" id="IPR036890">
    <property type="entry name" value="HATPase_C_sf"/>
</dbReference>
<dbReference type="GO" id="GO:0005524">
    <property type="term" value="F:ATP binding"/>
    <property type="evidence" value="ECO:0007669"/>
    <property type="project" value="UniProtKB-KW"/>
</dbReference>
<evidence type="ECO:0000256" key="1">
    <source>
        <dbReference type="ARBA" id="ARBA00022527"/>
    </source>
</evidence>
<dbReference type="InterPro" id="IPR003594">
    <property type="entry name" value="HATPase_dom"/>
</dbReference>
<keyword evidence="1" id="KW-0808">Transferase</keyword>
<feature type="domain" description="Histidine kinase/HSP90-like ATPase" evidence="2">
    <location>
        <begin position="27"/>
        <end position="129"/>
    </location>
</feature>
<dbReference type="InterPro" id="IPR050267">
    <property type="entry name" value="Anti-sigma-factor_SerPK"/>
</dbReference>
<dbReference type="Proteomes" id="UP000778578">
    <property type="component" value="Unassembled WGS sequence"/>
</dbReference>
<evidence type="ECO:0000313" key="3">
    <source>
        <dbReference type="EMBL" id="MBY8876359.1"/>
    </source>
</evidence>
<keyword evidence="1" id="KW-0418">Kinase</keyword>
<comment type="caution">
    <text evidence="3">The sequence shown here is derived from an EMBL/GenBank/DDBJ whole genome shotgun (WGS) entry which is preliminary data.</text>
</comment>
<dbReference type="Gene3D" id="3.30.565.10">
    <property type="entry name" value="Histidine kinase-like ATPase, C-terminal domain"/>
    <property type="match status" value="1"/>
</dbReference>
<keyword evidence="1" id="KW-0723">Serine/threonine-protein kinase</keyword>
<dbReference type="SUPFAM" id="SSF55874">
    <property type="entry name" value="ATPase domain of HSP90 chaperone/DNA topoisomerase II/histidine kinase"/>
    <property type="match status" value="1"/>
</dbReference>
<dbReference type="CDD" id="cd16936">
    <property type="entry name" value="HATPase_RsbW-like"/>
    <property type="match status" value="1"/>
</dbReference>
<keyword evidence="4" id="KW-1185">Reference proteome</keyword>
<sequence>MTDTETILTALPARALVVNGDCFADIAHARDAAGAFAGGLDPSPSRETAQALALVVSELTTNALRHGGGRYTLRLTAGPDALEVAVSDLSPTPPREREPALHTSGGGFGWPLIRGLTSEVSIIPGPDGGKTIHACLPR</sequence>
<name>A0ABS7Q3L7_9ACTN</name>
<protein>
    <submittedName>
        <fullName evidence="3">ATP-binding protein</fullName>
    </submittedName>
</protein>
<dbReference type="PANTHER" id="PTHR35526:SF3">
    <property type="entry name" value="ANTI-SIGMA-F FACTOR RSBW"/>
    <property type="match status" value="1"/>
</dbReference>
<reference evidence="3 4" key="1">
    <citation type="submission" date="2021-08" db="EMBL/GenBank/DDBJ databases">
        <title>WGS of actinomycetes from Thailand.</title>
        <authorList>
            <person name="Thawai C."/>
        </authorList>
    </citation>
    <scope>NUCLEOTIDE SEQUENCE [LARGE SCALE GENOMIC DNA]</scope>
    <source>
        <strain evidence="3 4">PLK6-54</strain>
    </source>
</reference>
<dbReference type="Pfam" id="PF13581">
    <property type="entry name" value="HATPase_c_2"/>
    <property type="match status" value="1"/>
</dbReference>
<dbReference type="PANTHER" id="PTHR35526">
    <property type="entry name" value="ANTI-SIGMA-F FACTOR RSBW-RELATED"/>
    <property type="match status" value="1"/>
</dbReference>
<dbReference type="EMBL" id="JAINZZ010000001">
    <property type="protein sequence ID" value="MBY8876359.1"/>
    <property type="molecule type" value="Genomic_DNA"/>
</dbReference>
<dbReference type="RefSeq" id="WP_222959619.1">
    <property type="nucleotide sequence ID" value="NZ_JAINZZ010000001.1"/>
</dbReference>
<organism evidence="3 4">
    <name type="scientific">Actinacidiphila acidipaludis</name>
    <dbReference type="NCBI Taxonomy" id="2873382"/>
    <lineage>
        <taxon>Bacteria</taxon>
        <taxon>Bacillati</taxon>
        <taxon>Actinomycetota</taxon>
        <taxon>Actinomycetes</taxon>
        <taxon>Kitasatosporales</taxon>
        <taxon>Streptomycetaceae</taxon>
        <taxon>Actinacidiphila</taxon>
    </lineage>
</organism>
<keyword evidence="3" id="KW-0547">Nucleotide-binding</keyword>
<accession>A0ABS7Q3L7</accession>
<proteinExistence type="predicted"/>